<sequence>MSSLPDIVQHHSPRRTFSPFESWVRQSLRNRFTMVSNENLPPEILLQIDDAYVTAHTATVGHKRTGG</sequence>
<reference evidence="1 2" key="1">
    <citation type="submission" date="2018-09" db="EMBL/GenBank/DDBJ databases">
        <title>Genome sequence and characterization of the bcs clusters for the production of nanocellulose from the low pH resistant strain Komagataeibacter medellinensis ID13488.</title>
        <authorList>
            <person name="Hernandez-Arriaga A.M."/>
            <person name="Del Cerro C."/>
            <person name="Urbina L."/>
            <person name="Eceiza A."/>
            <person name="Retegi A."/>
            <person name="Prieto M.A."/>
        </authorList>
    </citation>
    <scope>NUCLEOTIDE SEQUENCE [LARGE SCALE GENOMIC DNA]</scope>
    <source>
        <strain evidence="1 2">ID13488</strain>
    </source>
</reference>
<organism evidence="1 2">
    <name type="scientific">Komagataeibacter medellinensis</name>
    <dbReference type="NCBI Taxonomy" id="1177712"/>
    <lineage>
        <taxon>Bacteria</taxon>
        <taxon>Pseudomonadati</taxon>
        <taxon>Pseudomonadota</taxon>
        <taxon>Alphaproteobacteria</taxon>
        <taxon>Acetobacterales</taxon>
        <taxon>Acetobacteraceae</taxon>
        <taxon>Komagataeibacter</taxon>
    </lineage>
</organism>
<evidence type="ECO:0000313" key="2">
    <source>
        <dbReference type="Proteomes" id="UP000427842"/>
    </source>
</evidence>
<name>A0ABQ6VVS5_9PROT</name>
<proteinExistence type="predicted"/>
<evidence type="ECO:0008006" key="3">
    <source>
        <dbReference type="Google" id="ProtNLM"/>
    </source>
</evidence>
<keyword evidence="2" id="KW-1185">Reference proteome</keyword>
<protein>
    <recommendedName>
        <fullName evidence="3">Transposase</fullName>
    </recommendedName>
</protein>
<dbReference type="RefSeq" id="WP_014105578.1">
    <property type="nucleotide sequence ID" value="NZ_QYAZ01000001.1"/>
</dbReference>
<gene>
    <name evidence="1" type="ORF">D3W54_05360</name>
</gene>
<dbReference type="EMBL" id="QYAZ01000001">
    <property type="protein sequence ID" value="KAB8123730.1"/>
    <property type="molecule type" value="Genomic_DNA"/>
</dbReference>
<comment type="caution">
    <text evidence="1">The sequence shown here is derived from an EMBL/GenBank/DDBJ whole genome shotgun (WGS) entry which is preliminary data.</text>
</comment>
<dbReference type="Proteomes" id="UP000427842">
    <property type="component" value="Unassembled WGS sequence"/>
</dbReference>
<evidence type="ECO:0000313" key="1">
    <source>
        <dbReference type="EMBL" id="KAB8123730.1"/>
    </source>
</evidence>
<accession>A0ABQ6VVS5</accession>